<dbReference type="GO" id="GO:0004452">
    <property type="term" value="F:isopentenyl-diphosphate delta-isomerase activity"/>
    <property type="evidence" value="ECO:0007669"/>
    <property type="project" value="UniProtKB-EC"/>
</dbReference>
<name>A0ABW2YTS0_9SPHI</name>
<accession>A0ABW2YTS0</accession>
<dbReference type="NCBIfam" id="TIGR02150">
    <property type="entry name" value="IPP_isom_1"/>
    <property type="match status" value="1"/>
</dbReference>
<keyword evidence="5" id="KW-0479">Metal-binding</keyword>
<reference evidence="13" key="1">
    <citation type="journal article" date="2019" name="Int. J. Syst. Evol. Microbiol.">
        <title>The Global Catalogue of Microorganisms (GCM) 10K type strain sequencing project: providing services to taxonomists for standard genome sequencing and annotation.</title>
        <authorList>
            <consortium name="The Broad Institute Genomics Platform"/>
            <consortium name="The Broad Institute Genome Sequencing Center for Infectious Disease"/>
            <person name="Wu L."/>
            <person name="Ma J."/>
        </authorList>
    </citation>
    <scope>NUCLEOTIDE SEQUENCE [LARGE SCALE GENOMIC DNA]</scope>
    <source>
        <strain evidence="13">CCUG 63418</strain>
    </source>
</reference>
<evidence type="ECO:0000256" key="9">
    <source>
        <dbReference type="ARBA" id="ARBA00023235"/>
    </source>
</evidence>
<dbReference type="RefSeq" id="WP_377096941.1">
    <property type="nucleotide sequence ID" value="NZ_JBHTHU010000001.1"/>
</dbReference>
<dbReference type="NCBIfam" id="NF002995">
    <property type="entry name" value="PRK03759.1"/>
    <property type="match status" value="1"/>
</dbReference>
<sequence length="163" mass="19030">MESVILVDDKDQELGVMEKMEAHRKGILHRAISIFVFNTQGDYLIQQRAFEKYHSAGKWSNTCCSHPRPGEKLLDAANRRLKEEMGMVCDLAYWFSFTYRAELDHGLVEHEYDHVFMGITDELPNPDASEVASFKYISREALEDDLVKNPEHYSEWFKICLKH</sequence>
<dbReference type="InterPro" id="IPR000086">
    <property type="entry name" value="NUDIX_hydrolase_dom"/>
</dbReference>
<dbReference type="CDD" id="cd02885">
    <property type="entry name" value="NUDIX_IPP_Isomerase"/>
    <property type="match status" value="1"/>
</dbReference>
<evidence type="ECO:0000256" key="2">
    <source>
        <dbReference type="ARBA" id="ARBA00007579"/>
    </source>
</evidence>
<keyword evidence="7" id="KW-0464">Manganese</keyword>
<feature type="domain" description="Nudix hydrolase" evidence="11">
    <location>
        <begin position="27"/>
        <end position="159"/>
    </location>
</feature>
<dbReference type="EMBL" id="JBHTHU010000001">
    <property type="protein sequence ID" value="MFD0748974.1"/>
    <property type="molecule type" value="Genomic_DNA"/>
</dbReference>
<dbReference type="InterPro" id="IPR015797">
    <property type="entry name" value="NUDIX_hydrolase-like_dom_sf"/>
</dbReference>
<evidence type="ECO:0000256" key="3">
    <source>
        <dbReference type="ARBA" id="ARBA00012057"/>
    </source>
</evidence>
<evidence type="ECO:0000313" key="13">
    <source>
        <dbReference type="Proteomes" id="UP001596958"/>
    </source>
</evidence>
<proteinExistence type="inferred from homology"/>
<comment type="similarity">
    <text evidence="2">Belongs to the IPP isomerase type 1 family.</text>
</comment>
<evidence type="ECO:0000256" key="6">
    <source>
        <dbReference type="ARBA" id="ARBA00022842"/>
    </source>
</evidence>
<dbReference type="PANTHER" id="PTHR10885">
    <property type="entry name" value="ISOPENTENYL-DIPHOSPHATE DELTA-ISOMERASE"/>
    <property type="match status" value="1"/>
</dbReference>
<dbReference type="Proteomes" id="UP001596958">
    <property type="component" value="Unassembled WGS sequence"/>
</dbReference>
<organism evidence="12 13">
    <name type="scientific">Mucilaginibacter calamicampi</name>
    <dbReference type="NCBI Taxonomy" id="1302352"/>
    <lineage>
        <taxon>Bacteria</taxon>
        <taxon>Pseudomonadati</taxon>
        <taxon>Bacteroidota</taxon>
        <taxon>Sphingobacteriia</taxon>
        <taxon>Sphingobacteriales</taxon>
        <taxon>Sphingobacteriaceae</taxon>
        <taxon>Mucilaginibacter</taxon>
    </lineage>
</organism>
<dbReference type="HAMAP" id="MF_00202">
    <property type="entry name" value="Idi"/>
    <property type="match status" value="1"/>
</dbReference>
<keyword evidence="6" id="KW-0460">Magnesium</keyword>
<evidence type="ECO:0000256" key="8">
    <source>
        <dbReference type="ARBA" id="ARBA00023229"/>
    </source>
</evidence>
<comment type="caution">
    <text evidence="12">The sequence shown here is derived from an EMBL/GenBank/DDBJ whole genome shotgun (WGS) entry which is preliminary data.</text>
</comment>
<comment type="pathway">
    <text evidence="1">Isoprenoid biosynthesis; dimethylallyl diphosphate biosynthesis; dimethylallyl diphosphate from isopentenyl diphosphate: step 1/1.</text>
</comment>
<dbReference type="InterPro" id="IPR011876">
    <property type="entry name" value="IsopentenylPP_isomerase_typ1"/>
</dbReference>
<evidence type="ECO:0000256" key="4">
    <source>
        <dbReference type="ARBA" id="ARBA00022490"/>
    </source>
</evidence>
<keyword evidence="13" id="KW-1185">Reference proteome</keyword>
<dbReference type="EC" id="5.3.3.2" evidence="3 10"/>
<keyword evidence="4" id="KW-0963">Cytoplasm</keyword>
<evidence type="ECO:0000256" key="1">
    <source>
        <dbReference type="ARBA" id="ARBA00004826"/>
    </source>
</evidence>
<dbReference type="Gene3D" id="3.90.79.10">
    <property type="entry name" value="Nucleoside Triphosphate Pyrophosphohydrolase"/>
    <property type="match status" value="1"/>
</dbReference>
<dbReference type="Pfam" id="PF00293">
    <property type="entry name" value="NUDIX"/>
    <property type="match status" value="1"/>
</dbReference>
<protein>
    <recommendedName>
        <fullName evidence="3 10">Isopentenyl-diphosphate delta-isomerase</fullName>
        <ecNumber evidence="3 10">5.3.3.2</ecNumber>
    </recommendedName>
</protein>
<keyword evidence="9 12" id="KW-0413">Isomerase</keyword>
<dbReference type="SUPFAM" id="SSF55811">
    <property type="entry name" value="Nudix"/>
    <property type="match status" value="1"/>
</dbReference>
<gene>
    <name evidence="12" type="primary">idi</name>
    <name evidence="12" type="ORF">ACFQZS_02400</name>
</gene>
<evidence type="ECO:0000313" key="12">
    <source>
        <dbReference type="EMBL" id="MFD0748974.1"/>
    </source>
</evidence>
<evidence type="ECO:0000259" key="11">
    <source>
        <dbReference type="PROSITE" id="PS51462"/>
    </source>
</evidence>
<evidence type="ECO:0000256" key="7">
    <source>
        <dbReference type="ARBA" id="ARBA00023211"/>
    </source>
</evidence>
<evidence type="ECO:0000256" key="10">
    <source>
        <dbReference type="NCBIfam" id="TIGR02150"/>
    </source>
</evidence>
<dbReference type="InterPro" id="IPR056375">
    <property type="entry name" value="Idi_bact"/>
</dbReference>
<evidence type="ECO:0000256" key="5">
    <source>
        <dbReference type="ARBA" id="ARBA00022723"/>
    </source>
</evidence>
<dbReference type="PROSITE" id="PS51462">
    <property type="entry name" value="NUDIX"/>
    <property type="match status" value="1"/>
</dbReference>
<keyword evidence="8" id="KW-0414">Isoprene biosynthesis</keyword>
<dbReference type="PIRSF" id="PIRSF018427">
    <property type="entry name" value="Isopntndiph_ism"/>
    <property type="match status" value="1"/>
</dbReference>
<dbReference type="PANTHER" id="PTHR10885:SF0">
    <property type="entry name" value="ISOPENTENYL-DIPHOSPHATE DELTA-ISOMERASE"/>
    <property type="match status" value="1"/>
</dbReference>